<gene>
    <name evidence="1" type="ORF">ABT58_20525</name>
</gene>
<evidence type="ECO:0000313" key="2">
    <source>
        <dbReference type="Proteomes" id="UP000036426"/>
    </source>
</evidence>
<organism evidence="1 2">
    <name type="scientific">Photobacterium aphoticum</name>
    <dbReference type="NCBI Taxonomy" id="754436"/>
    <lineage>
        <taxon>Bacteria</taxon>
        <taxon>Pseudomonadati</taxon>
        <taxon>Pseudomonadota</taxon>
        <taxon>Gammaproteobacteria</taxon>
        <taxon>Vibrionales</taxon>
        <taxon>Vibrionaceae</taxon>
        <taxon>Photobacterium</taxon>
    </lineage>
</organism>
<sequence length="217" mass="25271">MRLSPMTIRSGIESQISLQWPLENNKAIYNSKHFSHDSNLAEKAGVYLPQYFGDFAVSDYDAKKKQFFMLFYNMAEAQTCDRDYFIQRVKLTKTAFDINGKVIKKDKQYLVEIMKTHDGKMKRGDRHIKRYSLNGAYTRHLSAQLEIGCGEIPELTPTQAWPFSPSKLYKLAQDYSSQRGLYDQIDFTFSYAYSYSFMFSKDGNHSVTWPEFVNNAM</sequence>
<proteinExistence type="predicted"/>
<protein>
    <submittedName>
        <fullName evidence="1">Uncharacterized protein</fullName>
    </submittedName>
</protein>
<name>A0A0J1GH41_9GAMM</name>
<reference evidence="1 2" key="1">
    <citation type="submission" date="2015-05" db="EMBL/GenBank/DDBJ databases">
        <title>Photobacterium galathea sp. nov.</title>
        <authorList>
            <person name="Machado H."/>
            <person name="Gram L."/>
        </authorList>
    </citation>
    <scope>NUCLEOTIDE SEQUENCE [LARGE SCALE GENOMIC DNA]</scope>
    <source>
        <strain evidence="1 2">DSM 25995</strain>
    </source>
</reference>
<dbReference type="AlphaFoldDB" id="A0A0J1GH41"/>
<comment type="caution">
    <text evidence="1">The sequence shown here is derived from an EMBL/GenBank/DDBJ whole genome shotgun (WGS) entry which is preliminary data.</text>
</comment>
<dbReference type="EMBL" id="LDOV01000042">
    <property type="protein sequence ID" value="KLU98808.1"/>
    <property type="molecule type" value="Genomic_DNA"/>
</dbReference>
<keyword evidence="2" id="KW-1185">Reference proteome</keyword>
<dbReference type="PATRIC" id="fig|754436.4.peg.4322"/>
<evidence type="ECO:0000313" key="1">
    <source>
        <dbReference type="EMBL" id="KLU98808.1"/>
    </source>
</evidence>
<dbReference type="Proteomes" id="UP000036426">
    <property type="component" value="Unassembled WGS sequence"/>
</dbReference>
<accession>A0A0J1GH41</accession>